<protein>
    <recommendedName>
        <fullName evidence="3">Circularly permuted type 2 ATP-grasp protein</fullName>
    </recommendedName>
</protein>
<dbReference type="Proteomes" id="UP001597261">
    <property type="component" value="Unassembled WGS sequence"/>
</dbReference>
<keyword evidence="2" id="KW-1185">Reference proteome</keyword>
<evidence type="ECO:0008006" key="3">
    <source>
        <dbReference type="Google" id="ProtNLM"/>
    </source>
</evidence>
<evidence type="ECO:0000313" key="1">
    <source>
        <dbReference type="EMBL" id="MFD1660867.1"/>
    </source>
</evidence>
<proteinExistence type="predicted"/>
<sequence length="455" mass="50581">MENMTMNHVTSEYMRRCHADQRLRSVMLTSHLPPSFQRSWKGRHLPRPIFADRKSMDALGADVKSLFDIVVSLPDRLFDGDLGRFCASIGITEHRAALISRLRDVEPPRAGRADLYRDGTDFKLLEFNVNTGFSGGADIVELCRALMAAEPFAEFAREFNLAYTDIMAIRAGQFRDAAARVSGSREPVIALIEADGALEGYGDGFRSMQSSVAGYGIELALGELGQLKRKNGRIHLDGKPLDLVLRYYNLNQIVDDAHGQAANEMICRAHEQGQVVLHTPLQSDLFDDKATLALLSDGEYRQSFSGAERELIDRLLPWTRLVRDGWTRFNDERVDLMSFSVENQQNLILKPGAGLSGMGVVAGWETERDVWEKLLRRSAGGPFLLQYRVNPTPEPFVDPDSGRLEHVVPAWGVFFSENGYNGGHVRTAPFGGGAVINFAGNPKSSITGLFTFDDR</sequence>
<dbReference type="RefSeq" id="WP_381085699.1">
    <property type="nucleotide sequence ID" value="NZ_JBHUDX010000062.1"/>
</dbReference>
<dbReference type="SUPFAM" id="SSF56059">
    <property type="entry name" value="Glutathione synthetase ATP-binding domain-like"/>
    <property type="match status" value="1"/>
</dbReference>
<reference evidence="2" key="1">
    <citation type="journal article" date="2019" name="Int. J. Syst. Evol. Microbiol.">
        <title>The Global Catalogue of Microorganisms (GCM) 10K type strain sequencing project: providing services to taxonomists for standard genome sequencing and annotation.</title>
        <authorList>
            <consortium name="The Broad Institute Genomics Platform"/>
            <consortium name="The Broad Institute Genome Sequencing Center for Infectious Disease"/>
            <person name="Wu L."/>
            <person name="Ma J."/>
        </authorList>
    </citation>
    <scope>NUCLEOTIDE SEQUENCE [LARGE SCALE GENOMIC DNA]</scope>
    <source>
        <strain evidence="2">CGMCC 1.12470</strain>
    </source>
</reference>
<gene>
    <name evidence="1" type="ORF">ACFSL4_22345</name>
</gene>
<comment type="caution">
    <text evidence="1">The sequence shown here is derived from an EMBL/GenBank/DDBJ whole genome shotgun (WGS) entry which is preliminary data.</text>
</comment>
<accession>A0ABW4IVT9</accession>
<evidence type="ECO:0000313" key="2">
    <source>
        <dbReference type="Proteomes" id="UP001597261"/>
    </source>
</evidence>
<organism evidence="1 2">
    <name type="scientific">Streptomyces caeni</name>
    <dbReference type="NCBI Taxonomy" id="2307231"/>
    <lineage>
        <taxon>Bacteria</taxon>
        <taxon>Bacillati</taxon>
        <taxon>Actinomycetota</taxon>
        <taxon>Actinomycetes</taxon>
        <taxon>Kitasatosporales</taxon>
        <taxon>Streptomycetaceae</taxon>
        <taxon>Streptomyces</taxon>
    </lineage>
</organism>
<dbReference type="EMBL" id="JBHUDX010000062">
    <property type="protein sequence ID" value="MFD1660867.1"/>
    <property type="molecule type" value="Genomic_DNA"/>
</dbReference>
<name>A0ABW4IVT9_9ACTN</name>